<feature type="domain" description="FAD-binding PCMH-type" evidence="6">
    <location>
        <begin position="25"/>
        <end position="190"/>
    </location>
</feature>
<comment type="caution">
    <text evidence="7">The sequence shown here is derived from an EMBL/GenBank/DDBJ whole genome shotgun (WGS) entry which is preliminary data.</text>
</comment>
<evidence type="ECO:0000256" key="1">
    <source>
        <dbReference type="ARBA" id="ARBA00001974"/>
    </source>
</evidence>
<organism evidence="7 8">
    <name type="scientific">Virgisporangium ochraceum</name>
    <dbReference type="NCBI Taxonomy" id="65505"/>
    <lineage>
        <taxon>Bacteria</taxon>
        <taxon>Bacillati</taxon>
        <taxon>Actinomycetota</taxon>
        <taxon>Actinomycetes</taxon>
        <taxon>Micromonosporales</taxon>
        <taxon>Micromonosporaceae</taxon>
        <taxon>Virgisporangium</taxon>
    </lineage>
</organism>
<dbReference type="InterPro" id="IPR016169">
    <property type="entry name" value="FAD-bd_PCMH_sub2"/>
</dbReference>
<dbReference type="GO" id="GO:0071949">
    <property type="term" value="F:FAD binding"/>
    <property type="evidence" value="ECO:0007669"/>
    <property type="project" value="InterPro"/>
</dbReference>
<dbReference type="InterPro" id="IPR016166">
    <property type="entry name" value="FAD-bd_PCMH"/>
</dbReference>
<dbReference type="InterPro" id="IPR016167">
    <property type="entry name" value="FAD-bd_PCMH_sub1"/>
</dbReference>
<evidence type="ECO:0000256" key="4">
    <source>
        <dbReference type="ARBA" id="ARBA00022827"/>
    </source>
</evidence>
<keyword evidence="3" id="KW-0285">Flavoprotein</keyword>
<dbReference type="Gene3D" id="3.30.465.10">
    <property type="match status" value="1"/>
</dbReference>
<dbReference type="AlphaFoldDB" id="A0A8J4EBU5"/>
<sequence>MQNLEIIRPGDPTWDLARMPWNVAVDQQPAMVVTVRDVDDVVAAVKHAAAEGLAVTAQPNGHGATSALDGTMLLRTSPLDEISVDVAARSARVGAGVKWGTLLAHLDGTGLIALAGSSPDVTVVGYLLGGGLSWFTRKYGPASRSVTAIELVDANGELHRVTDGELFWALRGGGGEFGIVTAVEFDLYEEPLLTGGKLMFPGEQAAAVLGAVGELSAVAPRELTLWAGITHFPPIPDVPEPLRGNTFAVVDVTYLGSEAALTPLLYTIRQAGTAVHDTVGAVPVSRLGEIAAEPVDPMPALDSSMLLHRFDGDVIERLLAVVGKGSGTALTVAAVRHLGGAYAEPGRDGVAGPHDASHLLFLLGVAAFPGAPEAIAASFAAVRQAMGPECAPRVPVNFLGGRGIDAAYTTADLDRLRAVKRQVDPAGRIRGNRPLY</sequence>
<dbReference type="EMBL" id="BOPH01000053">
    <property type="protein sequence ID" value="GIJ68964.1"/>
    <property type="molecule type" value="Genomic_DNA"/>
</dbReference>
<dbReference type="InterPro" id="IPR036318">
    <property type="entry name" value="FAD-bd_PCMH-like_sf"/>
</dbReference>
<gene>
    <name evidence="7" type="ORF">Voc01_038810</name>
</gene>
<dbReference type="GO" id="GO:0016491">
    <property type="term" value="F:oxidoreductase activity"/>
    <property type="evidence" value="ECO:0007669"/>
    <property type="project" value="UniProtKB-KW"/>
</dbReference>
<evidence type="ECO:0000256" key="5">
    <source>
        <dbReference type="ARBA" id="ARBA00023002"/>
    </source>
</evidence>
<dbReference type="Pfam" id="PF01565">
    <property type="entry name" value="FAD_binding_4"/>
    <property type="match status" value="1"/>
</dbReference>
<accession>A0A8J4EBU5</accession>
<dbReference type="Gene3D" id="3.40.462.20">
    <property type="match status" value="1"/>
</dbReference>
<evidence type="ECO:0000313" key="8">
    <source>
        <dbReference type="Proteomes" id="UP000635606"/>
    </source>
</evidence>
<dbReference type="PANTHER" id="PTHR42973">
    <property type="entry name" value="BINDING OXIDOREDUCTASE, PUTATIVE (AFU_ORTHOLOGUE AFUA_1G17690)-RELATED"/>
    <property type="match status" value="1"/>
</dbReference>
<dbReference type="RefSeq" id="WP_203928902.1">
    <property type="nucleotide sequence ID" value="NZ_BOPH01000053.1"/>
</dbReference>
<name>A0A8J4EBU5_9ACTN</name>
<evidence type="ECO:0000259" key="6">
    <source>
        <dbReference type="PROSITE" id="PS51387"/>
    </source>
</evidence>
<protein>
    <submittedName>
        <fullName evidence="7">FAD-linked oxidase</fullName>
    </submittedName>
</protein>
<keyword evidence="5" id="KW-0560">Oxidoreductase</keyword>
<evidence type="ECO:0000256" key="3">
    <source>
        <dbReference type="ARBA" id="ARBA00022630"/>
    </source>
</evidence>
<dbReference type="Gene3D" id="3.30.43.10">
    <property type="entry name" value="Uridine Diphospho-n-acetylenolpyruvylglucosamine Reductase, domain 2"/>
    <property type="match status" value="1"/>
</dbReference>
<keyword evidence="4" id="KW-0274">FAD</keyword>
<comment type="similarity">
    <text evidence="2">Belongs to the oxygen-dependent FAD-linked oxidoreductase family.</text>
</comment>
<dbReference type="InterPro" id="IPR050416">
    <property type="entry name" value="FAD-linked_Oxidoreductase"/>
</dbReference>
<comment type="cofactor">
    <cofactor evidence="1">
        <name>FAD</name>
        <dbReference type="ChEBI" id="CHEBI:57692"/>
    </cofactor>
</comment>
<evidence type="ECO:0000313" key="7">
    <source>
        <dbReference type="EMBL" id="GIJ68964.1"/>
    </source>
</evidence>
<dbReference type="Proteomes" id="UP000635606">
    <property type="component" value="Unassembled WGS sequence"/>
</dbReference>
<evidence type="ECO:0000256" key="2">
    <source>
        <dbReference type="ARBA" id="ARBA00005466"/>
    </source>
</evidence>
<dbReference type="PROSITE" id="PS51387">
    <property type="entry name" value="FAD_PCMH"/>
    <property type="match status" value="1"/>
</dbReference>
<dbReference type="InterPro" id="IPR006094">
    <property type="entry name" value="Oxid_FAD_bind_N"/>
</dbReference>
<dbReference type="SUPFAM" id="SSF56176">
    <property type="entry name" value="FAD-binding/transporter-associated domain-like"/>
    <property type="match status" value="1"/>
</dbReference>
<keyword evidence="8" id="KW-1185">Reference proteome</keyword>
<dbReference type="PANTHER" id="PTHR42973:SF39">
    <property type="entry name" value="FAD-BINDING PCMH-TYPE DOMAIN-CONTAINING PROTEIN"/>
    <property type="match status" value="1"/>
</dbReference>
<reference evidence="7" key="1">
    <citation type="submission" date="2021-01" db="EMBL/GenBank/DDBJ databases">
        <title>Whole genome shotgun sequence of Virgisporangium ochraceum NBRC 16418.</title>
        <authorList>
            <person name="Komaki H."/>
            <person name="Tamura T."/>
        </authorList>
    </citation>
    <scope>NUCLEOTIDE SEQUENCE</scope>
    <source>
        <strain evidence="7">NBRC 16418</strain>
    </source>
</reference>
<proteinExistence type="inferred from homology"/>